<feature type="transmembrane region" description="Helical" evidence="12">
    <location>
        <begin position="303"/>
        <end position="326"/>
    </location>
</feature>
<evidence type="ECO:0000256" key="5">
    <source>
        <dbReference type="ARBA" id="ARBA00022692"/>
    </source>
</evidence>
<dbReference type="Gene3D" id="3.30.565.10">
    <property type="entry name" value="Histidine kinase-like ATPase, C-terminal domain"/>
    <property type="match status" value="1"/>
</dbReference>
<dbReference type="SMART" id="SM00387">
    <property type="entry name" value="HATPase_c"/>
    <property type="match status" value="1"/>
</dbReference>
<comment type="caution">
    <text evidence="14">The sequence shown here is derived from an EMBL/GenBank/DDBJ whole genome shotgun (WGS) entry which is preliminary data.</text>
</comment>
<keyword evidence="4" id="KW-0808">Transferase</keyword>
<keyword evidence="3" id="KW-0597">Phosphoprotein</keyword>
<dbReference type="Pfam" id="PF00672">
    <property type="entry name" value="HAMP"/>
    <property type="match status" value="1"/>
</dbReference>
<evidence type="ECO:0000256" key="10">
    <source>
        <dbReference type="ARBA" id="ARBA00023012"/>
    </source>
</evidence>
<dbReference type="PROSITE" id="PS50885">
    <property type="entry name" value="HAMP"/>
    <property type="match status" value="1"/>
</dbReference>
<dbReference type="CDD" id="cd18773">
    <property type="entry name" value="PDC1_HK_sensor"/>
    <property type="match status" value="1"/>
</dbReference>
<dbReference type="RefSeq" id="WP_190857802.1">
    <property type="nucleotide sequence ID" value="NZ_JACXIY010000002.1"/>
</dbReference>
<reference evidence="14" key="1">
    <citation type="submission" date="2020-09" db="EMBL/GenBank/DDBJ databases">
        <title>A novel bacterium of genus Paenibacillus, isolated from South China Sea.</title>
        <authorList>
            <person name="Huang H."/>
            <person name="Mo K."/>
            <person name="Hu Y."/>
        </authorList>
    </citation>
    <scope>NUCLEOTIDE SEQUENCE</scope>
    <source>
        <strain evidence="14">IB182493</strain>
    </source>
</reference>
<gene>
    <name evidence="14" type="ORF">IDH41_01945</name>
</gene>
<dbReference type="SUPFAM" id="SSF158472">
    <property type="entry name" value="HAMP domain-like"/>
    <property type="match status" value="1"/>
</dbReference>
<dbReference type="CDD" id="cd06225">
    <property type="entry name" value="HAMP"/>
    <property type="match status" value="1"/>
</dbReference>
<dbReference type="InterPro" id="IPR010559">
    <property type="entry name" value="Sig_transdc_His_kin_internal"/>
</dbReference>
<feature type="transmembrane region" description="Helical" evidence="12">
    <location>
        <begin position="15"/>
        <end position="36"/>
    </location>
</feature>
<comment type="subcellular location">
    <subcellularLocation>
        <location evidence="1">Cell membrane</location>
        <topology evidence="1">Multi-pass membrane protein</topology>
    </subcellularLocation>
</comment>
<dbReference type="GO" id="GO:0005524">
    <property type="term" value="F:ATP binding"/>
    <property type="evidence" value="ECO:0007669"/>
    <property type="project" value="UniProtKB-KW"/>
</dbReference>
<keyword evidence="15" id="KW-1185">Reference proteome</keyword>
<dbReference type="PANTHER" id="PTHR34220">
    <property type="entry name" value="SENSOR HISTIDINE KINASE YPDA"/>
    <property type="match status" value="1"/>
</dbReference>
<keyword evidence="7 14" id="KW-0418">Kinase</keyword>
<dbReference type="SUPFAM" id="SSF55874">
    <property type="entry name" value="ATPase domain of HSP90 chaperone/DNA topoisomerase II/histidine kinase"/>
    <property type="match status" value="1"/>
</dbReference>
<dbReference type="SMART" id="SM00304">
    <property type="entry name" value="HAMP"/>
    <property type="match status" value="1"/>
</dbReference>
<sequence length="591" mass="67545">MWTGWRKKVSFKSKLLIGISSIIFFTVNLSGLISYLTHLRLFEEEVTEQYVKASEQAMMQLELRIMEMYRISNYIAFNPTIEKIMTRLSSPGEEVSLADRHFDQERIAEQLRQVKFDAPQLLSLYLYDLTGTNYYYSLMKEAVEPLGEAAFCDVYGALASSNGELVWMRRAIPSQIEKSGYRDVIIASRWMKAGHGKTYGLLVMVIDEPFLTRSFREIGSGGDGRVYLFDQRAALLYTDGSAEEAEGPERLLIGTTGSKMKDQGDTTYFYTSAYSKEILFTLVSRVSLSYIFQDSRLILNISLWLGLLSICLSSLLIVLLSGRLLSPLKELVRAMRTMREGDFEIRIRSRSNDELGYLGESFNAMAASVQDMIQKVYVSQISEREAELKALQAQLNPHFLYNTLNGLYWKLYLQNDMDTANLVFSLSRLLKYSLERIHHRTTLREELEQVENYLRIQEAFLENGFDARIRADEDVCDCEIQRLLLQPLVENAFVHAFKDRTSSKVLEIRACRIDDFLKIEIEDNGCGMSKEQVDAILAPGMAGERDSLGVQSVLRRINLVYGQPYRLEIASVADQGTTVHLYLPLRGEEGR</sequence>
<keyword evidence="8" id="KW-0067">ATP-binding</keyword>
<evidence type="ECO:0000256" key="7">
    <source>
        <dbReference type="ARBA" id="ARBA00022777"/>
    </source>
</evidence>
<evidence type="ECO:0000256" key="3">
    <source>
        <dbReference type="ARBA" id="ARBA00022553"/>
    </source>
</evidence>
<evidence type="ECO:0000259" key="13">
    <source>
        <dbReference type="PROSITE" id="PS50885"/>
    </source>
</evidence>
<dbReference type="GO" id="GO:0000155">
    <property type="term" value="F:phosphorelay sensor kinase activity"/>
    <property type="evidence" value="ECO:0007669"/>
    <property type="project" value="InterPro"/>
</dbReference>
<evidence type="ECO:0000313" key="14">
    <source>
        <dbReference type="EMBL" id="MBD2867324.1"/>
    </source>
</evidence>
<dbReference type="Gene3D" id="6.10.340.10">
    <property type="match status" value="1"/>
</dbReference>
<dbReference type="GO" id="GO:0005886">
    <property type="term" value="C:plasma membrane"/>
    <property type="evidence" value="ECO:0007669"/>
    <property type="project" value="UniProtKB-SubCell"/>
</dbReference>
<dbReference type="InterPro" id="IPR003594">
    <property type="entry name" value="HATPase_dom"/>
</dbReference>
<evidence type="ECO:0000256" key="2">
    <source>
        <dbReference type="ARBA" id="ARBA00022475"/>
    </source>
</evidence>
<feature type="domain" description="HAMP" evidence="13">
    <location>
        <begin position="322"/>
        <end position="374"/>
    </location>
</feature>
<evidence type="ECO:0000256" key="6">
    <source>
        <dbReference type="ARBA" id="ARBA00022741"/>
    </source>
</evidence>
<dbReference type="InterPro" id="IPR050640">
    <property type="entry name" value="Bact_2-comp_sensor_kinase"/>
</dbReference>
<dbReference type="PANTHER" id="PTHR34220:SF11">
    <property type="entry name" value="SENSOR PROTEIN KINASE HPTS"/>
    <property type="match status" value="1"/>
</dbReference>
<dbReference type="Pfam" id="PF02518">
    <property type="entry name" value="HATPase_c"/>
    <property type="match status" value="1"/>
</dbReference>
<keyword evidence="5 12" id="KW-0812">Transmembrane</keyword>
<name>A0A927CH00_9BACL</name>
<keyword evidence="10" id="KW-0902">Two-component regulatory system</keyword>
<keyword evidence="11 12" id="KW-0472">Membrane</keyword>
<protein>
    <submittedName>
        <fullName evidence="14">Sensor histidine kinase</fullName>
    </submittedName>
</protein>
<dbReference type="InterPro" id="IPR036890">
    <property type="entry name" value="HATPase_C_sf"/>
</dbReference>
<keyword evidence="9 12" id="KW-1133">Transmembrane helix</keyword>
<proteinExistence type="predicted"/>
<accession>A0A927CH00</accession>
<evidence type="ECO:0000256" key="4">
    <source>
        <dbReference type="ARBA" id="ARBA00022679"/>
    </source>
</evidence>
<keyword evidence="6" id="KW-0547">Nucleotide-binding</keyword>
<evidence type="ECO:0000256" key="11">
    <source>
        <dbReference type="ARBA" id="ARBA00023136"/>
    </source>
</evidence>
<evidence type="ECO:0000256" key="8">
    <source>
        <dbReference type="ARBA" id="ARBA00022840"/>
    </source>
</evidence>
<dbReference type="AlphaFoldDB" id="A0A927CH00"/>
<dbReference type="InterPro" id="IPR003660">
    <property type="entry name" value="HAMP_dom"/>
</dbReference>
<evidence type="ECO:0000256" key="12">
    <source>
        <dbReference type="SAM" id="Phobius"/>
    </source>
</evidence>
<dbReference type="EMBL" id="JACXIY010000002">
    <property type="protein sequence ID" value="MBD2867324.1"/>
    <property type="molecule type" value="Genomic_DNA"/>
</dbReference>
<evidence type="ECO:0000313" key="15">
    <source>
        <dbReference type="Proteomes" id="UP000632125"/>
    </source>
</evidence>
<keyword evidence="2" id="KW-1003">Cell membrane</keyword>
<organism evidence="14 15">
    <name type="scientific">Paenibacillus arenilitoris</name>
    <dbReference type="NCBI Taxonomy" id="2772299"/>
    <lineage>
        <taxon>Bacteria</taxon>
        <taxon>Bacillati</taxon>
        <taxon>Bacillota</taxon>
        <taxon>Bacilli</taxon>
        <taxon>Bacillales</taxon>
        <taxon>Paenibacillaceae</taxon>
        <taxon>Paenibacillus</taxon>
    </lineage>
</organism>
<evidence type="ECO:0000256" key="9">
    <source>
        <dbReference type="ARBA" id="ARBA00022989"/>
    </source>
</evidence>
<dbReference type="Proteomes" id="UP000632125">
    <property type="component" value="Unassembled WGS sequence"/>
</dbReference>
<evidence type="ECO:0000256" key="1">
    <source>
        <dbReference type="ARBA" id="ARBA00004651"/>
    </source>
</evidence>
<dbReference type="Pfam" id="PF06580">
    <property type="entry name" value="His_kinase"/>
    <property type="match status" value="1"/>
</dbReference>